<keyword evidence="3" id="KW-1185">Reference proteome</keyword>
<feature type="compositionally biased region" description="Low complexity" evidence="1">
    <location>
        <begin position="182"/>
        <end position="194"/>
    </location>
</feature>
<dbReference type="EMBL" id="FMYK01000005">
    <property type="protein sequence ID" value="SDC43675.1"/>
    <property type="molecule type" value="Genomic_DNA"/>
</dbReference>
<sequence length="202" mass="22988">MQNRNKNRNKNRSKKFKQKTLPIQFALSVLDILKYRLIFDNLAKHMFAMFKSSPRLILMSCTAVLLLSGCGERKPMSPEENWQRFCYTYEDAAYNIMSDRQHQITEKQALEHIEKIQAGVERDMLEQLVKQAHQTPAFVQQVDKEKAMDDFKAGKYQACMAKMPKSANTTAEATQKETIPTASASDSANAPDSSKTLNKTSS</sequence>
<organism evidence="2 3">
    <name type="scientific">Acinetobacter marinus</name>
    <dbReference type="NCBI Taxonomy" id="281375"/>
    <lineage>
        <taxon>Bacteria</taxon>
        <taxon>Pseudomonadati</taxon>
        <taxon>Pseudomonadota</taxon>
        <taxon>Gammaproteobacteria</taxon>
        <taxon>Moraxellales</taxon>
        <taxon>Moraxellaceae</taxon>
        <taxon>Acinetobacter</taxon>
    </lineage>
</organism>
<feature type="compositionally biased region" description="Polar residues" evidence="1">
    <location>
        <begin position="166"/>
        <end position="181"/>
    </location>
</feature>
<proteinExistence type="predicted"/>
<gene>
    <name evidence="2" type="ORF">SAMN05421749_10597</name>
</gene>
<protein>
    <submittedName>
        <fullName evidence="2">Uncharacterized protein</fullName>
    </submittedName>
</protein>
<dbReference type="AlphaFoldDB" id="A0A1G6LLM3"/>
<feature type="region of interest" description="Disordered" evidence="1">
    <location>
        <begin position="164"/>
        <end position="202"/>
    </location>
</feature>
<reference evidence="3" key="1">
    <citation type="submission" date="2016-09" db="EMBL/GenBank/DDBJ databases">
        <authorList>
            <person name="Varghese N."/>
            <person name="Submissions S."/>
        </authorList>
    </citation>
    <scope>NUCLEOTIDE SEQUENCE [LARGE SCALE GENOMIC DNA]</scope>
    <source>
        <strain evidence="3">ANC 3699</strain>
    </source>
</reference>
<dbReference type="Proteomes" id="UP000242317">
    <property type="component" value="Unassembled WGS sequence"/>
</dbReference>
<accession>A0A1G6LLM3</accession>
<evidence type="ECO:0000256" key="1">
    <source>
        <dbReference type="SAM" id="MobiDB-lite"/>
    </source>
</evidence>
<evidence type="ECO:0000313" key="2">
    <source>
        <dbReference type="EMBL" id="SDC43675.1"/>
    </source>
</evidence>
<name>A0A1G6LLM3_9GAMM</name>
<evidence type="ECO:0000313" key="3">
    <source>
        <dbReference type="Proteomes" id="UP000242317"/>
    </source>
</evidence>